<sequence length="147" mass="16237">MGLPVQYDGKKGAICIGKIPDGQIMSDVIKPYYKTTEIDIDPTMTMAGKTYYKGFRINYSYLEPTYSFNLEGNYNEITGIIGLDDEKNYTDAVVEFYGDGQLLAAYTLKAGSLPQKLDVNVKGVVKLDIKVKGDSSDVNLADLIIIK</sequence>
<dbReference type="InterPro" id="IPR008979">
    <property type="entry name" value="Galactose-bd-like_sf"/>
</dbReference>
<evidence type="ECO:0000259" key="1">
    <source>
        <dbReference type="Pfam" id="PF08305"/>
    </source>
</evidence>
<dbReference type="Pfam" id="PF08305">
    <property type="entry name" value="NPCBM"/>
    <property type="match status" value="1"/>
</dbReference>
<dbReference type="Proteomes" id="UP000092971">
    <property type="component" value="Chromosome"/>
</dbReference>
<feature type="domain" description="Glycosyl hydrolase family 98 putative carbohydrate-binding module" evidence="1">
    <location>
        <begin position="34"/>
        <end position="136"/>
    </location>
</feature>
<dbReference type="AlphaFoldDB" id="A0A1B1YDE4"/>
<dbReference type="EMBL" id="CP014672">
    <property type="protein sequence ID" value="ANW98784.1"/>
    <property type="molecule type" value="Genomic_DNA"/>
</dbReference>
<evidence type="ECO:0000313" key="3">
    <source>
        <dbReference type="Proteomes" id="UP000092971"/>
    </source>
</evidence>
<dbReference type="SUPFAM" id="SSF49785">
    <property type="entry name" value="Galactose-binding domain-like"/>
    <property type="match status" value="1"/>
</dbReference>
<proteinExistence type="predicted"/>
<organism evidence="2 3">
    <name type="scientific">Thermoclostridium stercorarium subsp. thermolacticum DSM 2910</name>
    <dbReference type="NCBI Taxonomy" id="1121336"/>
    <lineage>
        <taxon>Bacteria</taxon>
        <taxon>Bacillati</taxon>
        <taxon>Bacillota</taxon>
        <taxon>Clostridia</taxon>
        <taxon>Eubacteriales</taxon>
        <taxon>Oscillospiraceae</taxon>
        <taxon>Thermoclostridium</taxon>
    </lineage>
</organism>
<name>A0A1B1YDE4_THEST</name>
<accession>A0A1B1YDE4</accession>
<dbReference type="RefSeq" id="WP_054632840.1">
    <property type="nucleotide sequence ID" value="NZ_CP014672.1"/>
</dbReference>
<dbReference type="InterPro" id="IPR038637">
    <property type="entry name" value="NPCBM_sf"/>
</dbReference>
<reference evidence="2 3" key="1">
    <citation type="submission" date="2016-02" db="EMBL/GenBank/DDBJ databases">
        <title>Comparison of Clostridium stercorarium subspecies using comparative genomics and transcriptomics.</title>
        <authorList>
            <person name="Schellenberg J."/>
            <person name="Thallinger G."/>
            <person name="Levin D.B."/>
            <person name="Zhang X."/>
            <person name="Alvare G."/>
            <person name="Fristensky B."/>
            <person name="Sparling R."/>
        </authorList>
    </citation>
    <scope>NUCLEOTIDE SEQUENCE [LARGE SCALE GENOMIC DNA]</scope>
    <source>
        <strain evidence="2 3">DSM 2910</strain>
    </source>
</reference>
<dbReference type="OrthoDB" id="2855571at2"/>
<evidence type="ECO:0000313" key="2">
    <source>
        <dbReference type="EMBL" id="ANW98784.1"/>
    </source>
</evidence>
<dbReference type="Gene3D" id="2.60.120.1060">
    <property type="entry name" value="NPCBM/NEW2 domain"/>
    <property type="match status" value="1"/>
</dbReference>
<protein>
    <recommendedName>
        <fullName evidence="1">Glycosyl hydrolase family 98 putative carbohydrate-binding module domain-containing protein</fullName>
    </recommendedName>
</protein>
<gene>
    <name evidence="2" type="ORF">CSTERTH_06965</name>
</gene>
<dbReference type="InterPro" id="IPR013222">
    <property type="entry name" value="Glyco_hyd_98_carb-bd"/>
</dbReference>